<dbReference type="InterPro" id="IPR026045">
    <property type="entry name" value="Ferric-bd"/>
</dbReference>
<feature type="binding site" evidence="3">
    <location>
        <position position="227"/>
    </location>
    <ligand>
        <name>Fe cation</name>
        <dbReference type="ChEBI" id="CHEBI:24875"/>
    </ligand>
</feature>
<keyword evidence="3" id="KW-0479">Metal-binding</keyword>
<dbReference type="PANTHER" id="PTHR30006:SF15">
    <property type="entry name" value="IRON-UTILIZATION PERIPLASMIC PROTEIN"/>
    <property type="match status" value="1"/>
</dbReference>
<name>A0A838BMB1_9HYPH</name>
<dbReference type="AlphaFoldDB" id="A0A838BMB1"/>
<evidence type="ECO:0000256" key="2">
    <source>
        <dbReference type="ARBA" id="ARBA00022729"/>
    </source>
</evidence>
<dbReference type="PANTHER" id="PTHR30006">
    <property type="entry name" value="THIAMINE-BINDING PERIPLASMIC PROTEIN-RELATED"/>
    <property type="match status" value="1"/>
</dbReference>
<feature type="signal peptide" evidence="4">
    <location>
        <begin position="1"/>
        <end position="30"/>
    </location>
</feature>
<evidence type="ECO:0000256" key="1">
    <source>
        <dbReference type="ARBA" id="ARBA00008520"/>
    </source>
</evidence>
<protein>
    <submittedName>
        <fullName evidence="5">Fe(3+) ABC transporter substrate-binding protein</fullName>
    </submittedName>
</protein>
<keyword evidence="3" id="KW-0408">Iron</keyword>
<evidence type="ECO:0000256" key="4">
    <source>
        <dbReference type="SAM" id="SignalP"/>
    </source>
</evidence>
<dbReference type="Gene3D" id="3.40.190.10">
    <property type="entry name" value="Periplasmic binding protein-like II"/>
    <property type="match status" value="2"/>
</dbReference>
<evidence type="ECO:0000313" key="6">
    <source>
        <dbReference type="Proteomes" id="UP000572984"/>
    </source>
</evidence>
<proteinExistence type="inferred from homology"/>
<keyword evidence="2 4" id="KW-0732">Signal</keyword>
<feature type="binding site" evidence="3">
    <location>
        <position position="226"/>
    </location>
    <ligand>
        <name>Fe cation</name>
        <dbReference type="ChEBI" id="CHEBI:24875"/>
    </ligand>
</feature>
<keyword evidence="6" id="KW-1185">Reference proteome</keyword>
<evidence type="ECO:0000313" key="5">
    <source>
        <dbReference type="EMBL" id="MBA1156677.1"/>
    </source>
</evidence>
<reference evidence="5 6" key="1">
    <citation type="submission" date="2020-07" db="EMBL/GenBank/DDBJ databases">
        <title>Draft genome and description of Microvirga mediterraneensis Marseille-Q2068 sp. nov.</title>
        <authorList>
            <person name="Boxberger M."/>
        </authorList>
    </citation>
    <scope>NUCLEOTIDE SEQUENCE [LARGE SCALE GENOMIC DNA]</scope>
    <source>
        <strain evidence="5 6">Marseille-Q2068</strain>
    </source>
</reference>
<accession>A0A838BMB1</accession>
<feature type="chain" id="PRO_5032369144" evidence="4">
    <location>
        <begin position="31"/>
        <end position="346"/>
    </location>
</feature>
<sequence length="346" mass="37481">MKVKVSFARGLLLSAAALGMLAGSSLAASAEEVLNIYTTREPGLIKPVLDEFTKETGIRVNTIFIANGLEERIRAEGQNSPADLIITVDIGRLAAAKDYGVTQPVKSETLEKVIPAAYRDPEGHWFGIALRGRVVYASKERVKQDKITYEELADPKWKGKVCIRSGQHLYNISLIAAMIAHKGEAKAEEWLKGVKANLAKKPSGGDREQAKDILAGVCDIAVGNTYYVSLMLNGNDPEQKKWGEAINVILPTFEGGGTHVNVSGLALTKNAPNKANAVKFMEYMVSDASQQIHAEANSEYPIKAGIKIHPTIASFGELKADNIPIAEIAKLRKKASELVDKVGFDQ</sequence>
<dbReference type="GO" id="GO:0046872">
    <property type="term" value="F:metal ion binding"/>
    <property type="evidence" value="ECO:0007669"/>
    <property type="project" value="UniProtKB-KW"/>
</dbReference>
<dbReference type="EMBL" id="JACDXJ010000001">
    <property type="protein sequence ID" value="MBA1156677.1"/>
    <property type="molecule type" value="Genomic_DNA"/>
</dbReference>
<comment type="caution">
    <text evidence="5">The sequence shown here is derived from an EMBL/GenBank/DDBJ whole genome shotgun (WGS) entry which is preliminary data.</text>
</comment>
<dbReference type="CDD" id="cd13542">
    <property type="entry name" value="PBP2_FutA1_ilke"/>
    <property type="match status" value="1"/>
</dbReference>
<dbReference type="GO" id="GO:0030288">
    <property type="term" value="C:outer membrane-bounded periplasmic space"/>
    <property type="evidence" value="ECO:0007669"/>
    <property type="project" value="TreeGrafter"/>
</dbReference>
<dbReference type="Pfam" id="PF13343">
    <property type="entry name" value="SBP_bac_6"/>
    <property type="match status" value="1"/>
</dbReference>
<dbReference type="PIRSF" id="PIRSF002825">
    <property type="entry name" value="CfbpA"/>
    <property type="match status" value="1"/>
</dbReference>
<dbReference type="SUPFAM" id="SSF53850">
    <property type="entry name" value="Periplasmic binding protein-like II"/>
    <property type="match status" value="1"/>
</dbReference>
<organism evidence="5 6">
    <name type="scientific">Microvirga mediterraneensis</name>
    <dbReference type="NCBI Taxonomy" id="2754695"/>
    <lineage>
        <taxon>Bacteria</taxon>
        <taxon>Pseudomonadati</taxon>
        <taxon>Pseudomonadota</taxon>
        <taxon>Alphaproteobacteria</taxon>
        <taxon>Hyphomicrobiales</taxon>
        <taxon>Methylobacteriaceae</taxon>
        <taxon>Microvirga</taxon>
    </lineage>
</organism>
<dbReference type="RefSeq" id="WP_181052213.1">
    <property type="nucleotide sequence ID" value="NZ_JACDXJ010000001.1"/>
</dbReference>
<comment type="similarity">
    <text evidence="1">Belongs to the bacterial solute-binding protein 1 family.</text>
</comment>
<gene>
    <name evidence="5" type="ORF">H0S73_11125</name>
</gene>
<evidence type="ECO:0000256" key="3">
    <source>
        <dbReference type="PIRSR" id="PIRSR002825-1"/>
    </source>
</evidence>
<dbReference type="Proteomes" id="UP000572984">
    <property type="component" value="Unassembled WGS sequence"/>
</dbReference>